<dbReference type="EMBL" id="AZIL01000367">
    <property type="protein sequence ID" value="EWM27870.1"/>
    <property type="molecule type" value="Genomic_DNA"/>
</dbReference>
<dbReference type="PANTHER" id="PTHR10000">
    <property type="entry name" value="PHOSPHOSERINE PHOSPHATASE"/>
    <property type="match status" value="1"/>
</dbReference>
<dbReference type="SUPFAM" id="SSF56784">
    <property type="entry name" value="HAD-like"/>
    <property type="match status" value="1"/>
</dbReference>
<organism evidence="2 3">
    <name type="scientific">Nannochloropsis gaditana</name>
    <dbReference type="NCBI Taxonomy" id="72520"/>
    <lineage>
        <taxon>Eukaryota</taxon>
        <taxon>Sar</taxon>
        <taxon>Stramenopiles</taxon>
        <taxon>Ochrophyta</taxon>
        <taxon>Eustigmatophyceae</taxon>
        <taxon>Eustigmatales</taxon>
        <taxon>Monodopsidaceae</taxon>
        <taxon>Nannochloropsis</taxon>
    </lineage>
</organism>
<evidence type="ECO:0000256" key="1">
    <source>
        <dbReference type="SAM" id="MobiDB-lite"/>
    </source>
</evidence>
<feature type="region of interest" description="Disordered" evidence="1">
    <location>
        <begin position="44"/>
        <end position="68"/>
    </location>
</feature>
<accession>W7TL95</accession>
<evidence type="ECO:0000313" key="3">
    <source>
        <dbReference type="Proteomes" id="UP000019335"/>
    </source>
</evidence>
<reference evidence="2 3" key="1">
    <citation type="journal article" date="2014" name="Mol. Plant">
        <title>Chromosome Scale Genome Assembly and Transcriptome Profiling of Nannochloropsis gaditana in Nitrogen Depletion.</title>
        <authorList>
            <person name="Corteggiani Carpinelli E."/>
            <person name="Telatin A."/>
            <person name="Vitulo N."/>
            <person name="Forcato C."/>
            <person name="D'Angelo M."/>
            <person name="Schiavon R."/>
            <person name="Vezzi A."/>
            <person name="Giacometti G.M."/>
            <person name="Morosinotto T."/>
            <person name="Valle G."/>
        </authorList>
    </citation>
    <scope>NUCLEOTIDE SEQUENCE [LARGE SCALE GENOMIC DNA]</scope>
    <source>
        <strain evidence="2 3">B-31</strain>
    </source>
</reference>
<feature type="compositionally biased region" description="Low complexity" evidence="1">
    <location>
        <begin position="228"/>
        <end position="257"/>
    </location>
</feature>
<dbReference type="OrthoDB" id="27226at2759"/>
<keyword evidence="3" id="KW-1185">Reference proteome</keyword>
<sequence length="419" mass="44114">MHGYMSITIFLTVMMANSSFRAVARTNLHVHVVRSTAWLAHRPSSMRPTDRLKSSSISSAAPSPFSSASHPYTSPIVLVASDVDGTLLGSSHTISPRTIASIRALRKKGILFVPATGKSRGGVRNALGALGEELTSSMATGGVYLQGLIVYKGGEVIYERMLDPQVALDVMRFARERNVSLIAFNGDRILCEKMDATIASVTQQHEPMPVVVSLEAFLLASCHSLGPASAPSSSSTPSVKVSVTTSTSSPTSTASSVQPPPPVAATAVYASSRTPHSPQAPAPSSSNRTESTSIHKLILLGPPPLMASLRPALESFLGPRASITKAQDDMLEVLPSGGSKGLGLRKLLEALDVPTSRILAIGDQENDLEMLKMAGTAVAMGNAPRHVKAVAGHSTRSNDEDGAARAFERFCLQELSGLI</sequence>
<dbReference type="InterPro" id="IPR023214">
    <property type="entry name" value="HAD_sf"/>
</dbReference>
<dbReference type="Gene3D" id="3.40.50.1000">
    <property type="entry name" value="HAD superfamily/HAD-like"/>
    <property type="match status" value="2"/>
</dbReference>
<feature type="region of interest" description="Disordered" evidence="1">
    <location>
        <begin position="228"/>
        <end position="291"/>
    </location>
</feature>
<feature type="compositionally biased region" description="Low complexity" evidence="1">
    <location>
        <begin position="54"/>
        <end position="68"/>
    </location>
</feature>
<comment type="caution">
    <text evidence="2">The sequence shown here is derived from an EMBL/GenBank/DDBJ whole genome shotgun (WGS) entry which is preliminary data.</text>
</comment>
<dbReference type="GO" id="GO:0005829">
    <property type="term" value="C:cytosol"/>
    <property type="evidence" value="ECO:0007669"/>
    <property type="project" value="TreeGrafter"/>
</dbReference>
<dbReference type="InterPro" id="IPR036412">
    <property type="entry name" value="HAD-like_sf"/>
</dbReference>
<dbReference type="AlphaFoldDB" id="W7TL95"/>
<proteinExistence type="predicted"/>
<feature type="compositionally biased region" description="Low complexity" evidence="1">
    <location>
        <begin position="264"/>
        <end position="286"/>
    </location>
</feature>
<name>W7TL95_9STRA</name>
<evidence type="ECO:0000313" key="2">
    <source>
        <dbReference type="EMBL" id="EWM27870.1"/>
    </source>
</evidence>
<dbReference type="Gene3D" id="3.30.1240.10">
    <property type="match status" value="2"/>
</dbReference>
<protein>
    <submittedName>
        <fullName evidence="2">Cof-like hydrolase</fullName>
    </submittedName>
</protein>
<gene>
    <name evidence="2" type="ORF">Naga_100094g5</name>
</gene>
<dbReference type="SFLD" id="SFLDG01140">
    <property type="entry name" value="C2.B:_Phosphomannomutase_and_P"/>
    <property type="match status" value="1"/>
</dbReference>
<dbReference type="SFLD" id="SFLDS00003">
    <property type="entry name" value="Haloacid_Dehalogenase"/>
    <property type="match status" value="1"/>
</dbReference>
<dbReference type="GO" id="GO:0016791">
    <property type="term" value="F:phosphatase activity"/>
    <property type="evidence" value="ECO:0007669"/>
    <property type="project" value="UniProtKB-ARBA"/>
</dbReference>
<dbReference type="GO" id="GO:0000287">
    <property type="term" value="F:magnesium ion binding"/>
    <property type="evidence" value="ECO:0007669"/>
    <property type="project" value="TreeGrafter"/>
</dbReference>
<dbReference type="Pfam" id="PF08282">
    <property type="entry name" value="Hydrolase_3"/>
    <property type="match status" value="2"/>
</dbReference>
<dbReference type="Proteomes" id="UP000019335">
    <property type="component" value="Chromosome 5"/>
</dbReference>
<dbReference type="PANTHER" id="PTHR10000:SF8">
    <property type="entry name" value="HAD SUPERFAMILY HYDROLASE-LIKE, TYPE 3"/>
    <property type="match status" value="1"/>
</dbReference>
<keyword evidence="2" id="KW-0378">Hydrolase</keyword>